<evidence type="ECO:0000313" key="1">
    <source>
        <dbReference type="EMBL" id="MBW3081961.1"/>
    </source>
</evidence>
<dbReference type="Proteomes" id="UP000812844">
    <property type="component" value="Unassembled WGS sequence"/>
</dbReference>
<accession>A0ABS6W894</accession>
<name>A0ABS6W894_9BIFI</name>
<keyword evidence="2" id="KW-1185">Reference proteome</keyword>
<gene>
    <name evidence="1" type="ORF">KIH73_00945</name>
</gene>
<protein>
    <submittedName>
        <fullName evidence="1">Uncharacterized protein</fullName>
    </submittedName>
</protein>
<proteinExistence type="predicted"/>
<reference evidence="1 2" key="1">
    <citation type="submission" date="2021-05" db="EMBL/GenBank/DDBJ databases">
        <title>Phylogenetic classification of ten novel species belonging to the genus Bifidobacterium comprising B. colchicus sp. nov., B. abeli sp. nov., B. bicoloris sp. nov., B. guerezis sp. nov., B. rosaliae sp. nov., B. santillanensis sp. nov., B. argentati sp. nov., B. amazzoni sp. nov., B. pluviali sp. nov., and B. pinnaculum sp. nov.</title>
        <authorList>
            <person name="Lugli G.A."/>
            <person name="Ruiz Garcia L."/>
            <person name="Margolles A."/>
            <person name="Ventura M."/>
        </authorList>
    </citation>
    <scope>NUCLEOTIDE SEQUENCE [LARGE SCALE GENOMIC DNA]</scope>
    <source>
        <strain evidence="1 2">6T3</strain>
    </source>
</reference>
<sequence length="178" mass="19055">MNLTPSIENGNLIMRDENGWSTNVIPLDAIASWRTLLGLGSDSEAVAAILQATDPGVLDAETSRNAWTSAYEECERQRLLDLNQTARAATHRALSPVSLALVDDGRVETRRLLGLPTGSVMAMRLMDEEDDPPDQSIPMPGNVDAEALEALLADPQVAARIHEAGSRFADGLLPAGGR</sequence>
<comment type="caution">
    <text evidence="1">The sequence shown here is derived from an EMBL/GenBank/DDBJ whole genome shotgun (WGS) entry which is preliminary data.</text>
</comment>
<dbReference type="RefSeq" id="WP_219079636.1">
    <property type="nucleotide sequence ID" value="NZ_JAHBBD010000001.1"/>
</dbReference>
<evidence type="ECO:0000313" key="2">
    <source>
        <dbReference type="Proteomes" id="UP000812844"/>
    </source>
</evidence>
<organism evidence="1 2">
    <name type="scientific">Bifidobacterium phasiani</name>
    <dbReference type="NCBI Taxonomy" id="2834431"/>
    <lineage>
        <taxon>Bacteria</taxon>
        <taxon>Bacillati</taxon>
        <taxon>Actinomycetota</taxon>
        <taxon>Actinomycetes</taxon>
        <taxon>Bifidobacteriales</taxon>
        <taxon>Bifidobacteriaceae</taxon>
        <taxon>Bifidobacterium</taxon>
    </lineage>
</organism>
<dbReference type="EMBL" id="JAHBBD010000001">
    <property type="protein sequence ID" value="MBW3081961.1"/>
    <property type="molecule type" value="Genomic_DNA"/>
</dbReference>